<dbReference type="PATRIC" id="fig|111780.3.peg.3109"/>
<protein>
    <submittedName>
        <fullName evidence="5">Transcriptional regulator, HxlR family</fullName>
    </submittedName>
</protein>
<dbReference type="Pfam" id="PF01638">
    <property type="entry name" value="HxlR"/>
    <property type="match status" value="1"/>
</dbReference>
<sequence>MYSGSLLSRKSAPFSKVVTVQSQMQSSQSRSLPKKISASQPTVAYIVEHTLGCKWMLEVLRLIRQGINRSGAMTRATEGLITKVLNERLVDLVNFGIVEKVAYPEIPPRVEYNLTVFGSRFIEILDIIDDLEEYCQSRL</sequence>
<evidence type="ECO:0000256" key="1">
    <source>
        <dbReference type="ARBA" id="ARBA00023015"/>
    </source>
</evidence>
<gene>
    <name evidence="5" type="ordered locus">Sta7437_2993</name>
</gene>
<keyword evidence="3" id="KW-0804">Transcription</keyword>
<feature type="domain" description="HTH hxlR-type" evidence="4">
    <location>
        <begin position="40"/>
        <end position="139"/>
    </location>
</feature>
<proteinExistence type="predicted"/>
<dbReference type="AlphaFoldDB" id="K9XXX9"/>
<keyword evidence="2" id="KW-0238">DNA-binding</keyword>
<evidence type="ECO:0000256" key="3">
    <source>
        <dbReference type="ARBA" id="ARBA00023163"/>
    </source>
</evidence>
<evidence type="ECO:0000259" key="4">
    <source>
        <dbReference type="PROSITE" id="PS51118"/>
    </source>
</evidence>
<dbReference type="STRING" id="111780.Sta7437_2993"/>
<dbReference type="SUPFAM" id="SSF46785">
    <property type="entry name" value="Winged helix' DNA-binding domain"/>
    <property type="match status" value="1"/>
</dbReference>
<dbReference type="PANTHER" id="PTHR33204:SF37">
    <property type="entry name" value="HTH-TYPE TRANSCRIPTIONAL REGULATOR YODB"/>
    <property type="match status" value="1"/>
</dbReference>
<dbReference type="EMBL" id="CP003653">
    <property type="protein sequence ID" value="AFZ36512.1"/>
    <property type="molecule type" value="Genomic_DNA"/>
</dbReference>
<organism evidence="5 6">
    <name type="scientific">Stanieria cyanosphaera (strain ATCC 29371 / PCC 7437)</name>
    <dbReference type="NCBI Taxonomy" id="111780"/>
    <lineage>
        <taxon>Bacteria</taxon>
        <taxon>Bacillati</taxon>
        <taxon>Cyanobacteriota</taxon>
        <taxon>Cyanophyceae</taxon>
        <taxon>Pleurocapsales</taxon>
        <taxon>Dermocarpellaceae</taxon>
        <taxon>Stanieria</taxon>
    </lineage>
</organism>
<dbReference type="GO" id="GO:0003677">
    <property type="term" value="F:DNA binding"/>
    <property type="evidence" value="ECO:0007669"/>
    <property type="project" value="UniProtKB-KW"/>
</dbReference>
<dbReference type="InterPro" id="IPR002577">
    <property type="entry name" value="HTH_HxlR"/>
</dbReference>
<dbReference type="PROSITE" id="PS51118">
    <property type="entry name" value="HTH_HXLR"/>
    <property type="match status" value="1"/>
</dbReference>
<name>K9XXX9_STAC7</name>
<evidence type="ECO:0000313" key="5">
    <source>
        <dbReference type="EMBL" id="AFZ36512.1"/>
    </source>
</evidence>
<dbReference type="eggNOG" id="COG1733">
    <property type="taxonomic scope" value="Bacteria"/>
</dbReference>
<evidence type="ECO:0000256" key="2">
    <source>
        <dbReference type="ARBA" id="ARBA00023125"/>
    </source>
</evidence>
<dbReference type="PANTHER" id="PTHR33204">
    <property type="entry name" value="TRANSCRIPTIONAL REGULATOR, MARR FAMILY"/>
    <property type="match status" value="1"/>
</dbReference>
<keyword evidence="1" id="KW-0805">Transcription regulation</keyword>
<dbReference type="Gene3D" id="1.10.10.10">
    <property type="entry name" value="Winged helix-like DNA-binding domain superfamily/Winged helix DNA-binding domain"/>
    <property type="match status" value="1"/>
</dbReference>
<dbReference type="KEGG" id="scs:Sta7437_2993"/>
<dbReference type="Proteomes" id="UP000010473">
    <property type="component" value="Chromosome"/>
</dbReference>
<accession>K9XXX9</accession>
<dbReference type="HOGENOM" id="CLU_111585_4_0_3"/>
<reference evidence="6" key="1">
    <citation type="journal article" date="2013" name="Proc. Natl. Acad. Sci. U.S.A.">
        <title>Improving the coverage of the cyanobacterial phylum using diversity-driven genome sequencing.</title>
        <authorList>
            <person name="Shih P.M."/>
            <person name="Wu D."/>
            <person name="Latifi A."/>
            <person name="Axen S.D."/>
            <person name="Fewer D.P."/>
            <person name="Talla E."/>
            <person name="Calteau A."/>
            <person name="Cai F."/>
            <person name="Tandeau de Marsac N."/>
            <person name="Rippka R."/>
            <person name="Herdman M."/>
            <person name="Sivonen K."/>
            <person name="Coursin T."/>
            <person name="Laurent T."/>
            <person name="Goodwin L."/>
            <person name="Nolan M."/>
            <person name="Davenport K.W."/>
            <person name="Han C.S."/>
            <person name="Rubin E.M."/>
            <person name="Eisen J.A."/>
            <person name="Woyke T."/>
            <person name="Gugger M."/>
            <person name="Kerfeld C.A."/>
        </authorList>
    </citation>
    <scope>NUCLEOTIDE SEQUENCE [LARGE SCALE GENOMIC DNA]</scope>
    <source>
        <strain evidence="6">ATCC 29371 / PCC 7437</strain>
    </source>
</reference>
<keyword evidence="6" id="KW-1185">Reference proteome</keyword>
<dbReference type="InterPro" id="IPR036390">
    <property type="entry name" value="WH_DNA-bd_sf"/>
</dbReference>
<dbReference type="InterPro" id="IPR036388">
    <property type="entry name" value="WH-like_DNA-bd_sf"/>
</dbReference>
<evidence type="ECO:0000313" key="6">
    <source>
        <dbReference type="Proteomes" id="UP000010473"/>
    </source>
</evidence>